<dbReference type="InterPro" id="IPR000014">
    <property type="entry name" value="PAS"/>
</dbReference>
<dbReference type="PANTHER" id="PTHR32071:SF74">
    <property type="entry name" value="TRANSCRIPTIONAL ACTIVATOR ROCR"/>
    <property type="match status" value="1"/>
</dbReference>
<dbReference type="InterPro" id="IPR035965">
    <property type="entry name" value="PAS-like_dom_sf"/>
</dbReference>
<proteinExistence type="predicted"/>
<dbReference type="NCBIfam" id="TIGR00229">
    <property type="entry name" value="sensory_box"/>
    <property type="match status" value="1"/>
</dbReference>
<dbReference type="PANTHER" id="PTHR32071">
    <property type="entry name" value="TRANSCRIPTIONAL REGULATORY PROTEIN"/>
    <property type="match status" value="1"/>
</dbReference>
<evidence type="ECO:0000256" key="1">
    <source>
        <dbReference type="ARBA" id="ARBA00022741"/>
    </source>
</evidence>
<dbReference type="InterPro" id="IPR013656">
    <property type="entry name" value="PAS_4"/>
</dbReference>
<evidence type="ECO:0000256" key="2">
    <source>
        <dbReference type="ARBA" id="ARBA00022840"/>
    </source>
</evidence>
<comment type="caution">
    <text evidence="7">The sequence shown here is derived from an EMBL/GenBank/DDBJ whole genome shotgun (WGS) entry which is preliminary data.</text>
</comment>
<organism evidence="7 8">
    <name type="scientific">Ureibacillus terrenus</name>
    <dbReference type="NCBI Taxonomy" id="118246"/>
    <lineage>
        <taxon>Bacteria</taxon>
        <taxon>Bacillati</taxon>
        <taxon>Bacillota</taxon>
        <taxon>Bacilli</taxon>
        <taxon>Bacillales</taxon>
        <taxon>Caryophanaceae</taxon>
        <taxon>Ureibacillus</taxon>
    </lineage>
</organism>
<protein>
    <submittedName>
        <fullName evidence="7">PAS domain S-box protein</fullName>
    </submittedName>
</protein>
<dbReference type="Gene3D" id="3.30.450.20">
    <property type="entry name" value="PAS domain"/>
    <property type="match status" value="1"/>
</dbReference>
<dbReference type="EMBL" id="VIGD01000013">
    <property type="protein sequence ID" value="TQE90237.1"/>
    <property type="molecule type" value="Genomic_DNA"/>
</dbReference>
<dbReference type="SUPFAM" id="SSF46689">
    <property type="entry name" value="Homeodomain-like"/>
    <property type="match status" value="1"/>
</dbReference>
<feature type="domain" description="PAS" evidence="6">
    <location>
        <begin position="8"/>
        <end position="59"/>
    </location>
</feature>
<dbReference type="GO" id="GO:0043565">
    <property type="term" value="F:sequence-specific DNA binding"/>
    <property type="evidence" value="ECO:0007669"/>
    <property type="project" value="InterPro"/>
</dbReference>
<dbReference type="RefSeq" id="WP_141602692.1">
    <property type="nucleotide sequence ID" value="NZ_JARMSB010000057.1"/>
</dbReference>
<evidence type="ECO:0000259" key="6">
    <source>
        <dbReference type="PROSITE" id="PS50112"/>
    </source>
</evidence>
<dbReference type="Pfam" id="PF25601">
    <property type="entry name" value="AAA_lid_14"/>
    <property type="match status" value="1"/>
</dbReference>
<dbReference type="Gene3D" id="1.10.8.60">
    <property type="match status" value="1"/>
</dbReference>
<reference evidence="7 8" key="1">
    <citation type="submission" date="2019-06" db="EMBL/GenBank/DDBJ databases">
        <title>Genome sequence of Ureibacillus terrenus.</title>
        <authorList>
            <person name="Maclea K.S."/>
            <person name="Simoes M."/>
        </authorList>
    </citation>
    <scope>NUCLEOTIDE SEQUENCE [LARGE SCALE GENOMIC DNA]</scope>
    <source>
        <strain evidence="7 8">ATCC BAA-384</strain>
    </source>
</reference>
<keyword evidence="8" id="KW-1185">Reference proteome</keyword>
<name>A0A540V0L1_9BACL</name>
<keyword evidence="2" id="KW-0067">ATP-binding</keyword>
<keyword evidence="3" id="KW-0805">Transcription regulation</keyword>
<dbReference type="Gene3D" id="3.40.50.300">
    <property type="entry name" value="P-loop containing nucleotide triphosphate hydrolases"/>
    <property type="match status" value="1"/>
</dbReference>
<dbReference type="InterPro" id="IPR058031">
    <property type="entry name" value="AAA_lid_NorR"/>
</dbReference>
<evidence type="ECO:0000256" key="4">
    <source>
        <dbReference type="ARBA" id="ARBA00023163"/>
    </source>
</evidence>
<gene>
    <name evidence="7" type="ORF">FKZ59_10395</name>
</gene>
<dbReference type="SUPFAM" id="SSF52540">
    <property type="entry name" value="P-loop containing nucleoside triphosphate hydrolases"/>
    <property type="match status" value="1"/>
</dbReference>
<dbReference type="InterPro" id="IPR009057">
    <property type="entry name" value="Homeodomain-like_sf"/>
</dbReference>
<sequence>MALTKEQLLNLYQFAVEHASVGIHAVDAEGRTILYNRKMKEIEGFDVEDISDRTILELFAFRLNDSSLMRVLKTGMKELNVKQTYWNKYGHEITTINDTYPIFDGKKLIGAIQFARDITSLEKLIYQPLRRYGEPLTFDVITAISKPIQIVKEKAKKAARARIPVLLIGEPGTGKDMIAEGIHHELQPKNDEFVTLFSRRPNQIERLKTYLAQEKSYTFFFERLEFYSLSVQKELLNILKSLPPEKHMIIGSVGGDPIDLISNHQLLKDLYYYFASMSISIPALRERKEDIKPFIDDYFARHRDRFNSNIQGLSDDVMELFLRYDWPGNLKELELLLDEISSMITNEKYVTYEMLPLHFRFKLQQQNDQTKKPEFFLLQPEKELLPLNEYLKEAEKYYLQHALKMNDGNITKTAKALGMTRQNLQYRIRKLKS</sequence>
<dbReference type="GO" id="GO:0006355">
    <property type="term" value="P:regulation of DNA-templated transcription"/>
    <property type="evidence" value="ECO:0007669"/>
    <property type="project" value="InterPro"/>
</dbReference>
<evidence type="ECO:0000313" key="7">
    <source>
        <dbReference type="EMBL" id="TQE90237.1"/>
    </source>
</evidence>
<dbReference type="GO" id="GO:0005524">
    <property type="term" value="F:ATP binding"/>
    <property type="evidence" value="ECO:0007669"/>
    <property type="project" value="UniProtKB-KW"/>
</dbReference>
<evidence type="ECO:0000256" key="3">
    <source>
        <dbReference type="ARBA" id="ARBA00023015"/>
    </source>
</evidence>
<evidence type="ECO:0000259" key="5">
    <source>
        <dbReference type="PROSITE" id="PS50045"/>
    </source>
</evidence>
<dbReference type="AlphaFoldDB" id="A0A540V0L1"/>
<keyword evidence="4" id="KW-0804">Transcription</keyword>
<accession>A0A540V0L1</accession>
<dbReference type="SMART" id="SM00091">
    <property type="entry name" value="PAS"/>
    <property type="match status" value="1"/>
</dbReference>
<dbReference type="PROSITE" id="PS50045">
    <property type="entry name" value="SIGMA54_INTERACT_4"/>
    <property type="match status" value="1"/>
</dbReference>
<dbReference type="PROSITE" id="PS50112">
    <property type="entry name" value="PAS"/>
    <property type="match status" value="1"/>
</dbReference>
<dbReference type="PRINTS" id="PR01590">
    <property type="entry name" value="HTHFIS"/>
</dbReference>
<dbReference type="Proteomes" id="UP000315753">
    <property type="component" value="Unassembled WGS sequence"/>
</dbReference>
<dbReference type="InterPro" id="IPR002197">
    <property type="entry name" value="HTH_Fis"/>
</dbReference>
<dbReference type="InterPro" id="IPR027417">
    <property type="entry name" value="P-loop_NTPase"/>
</dbReference>
<dbReference type="Pfam" id="PF14532">
    <property type="entry name" value="Sigma54_activ_2"/>
    <property type="match status" value="1"/>
</dbReference>
<keyword evidence="1" id="KW-0547">Nucleotide-binding</keyword>
<dbReference type="Pfam" id="PF02954">
    <property type="entry name" value="HTH_8"/>
    <property type="match status" value="1"/>
</dbReference>
<dbReference type="CDD" id="cd00009">
    <property type="entry name" value="AAA"/>
    <property type="match status" value="1"/>
</dbReference>
<dbReference type="OrthoDB" id="9771372at2"/>
<dbReference type="Pfam" id="PF08448">
    <property type="entry name" value="PAS_4"/>
    <property type="match status" value="1"/>
</dbReference>
<dbReference type="InterPro" id="IPR002078">
    <property type="entry name" value="Sigma_54_int"/>
</dbReference>
<dbReference type="SUPFAM" id="SSF55785">
    <property type="entry name" value="PYP-like sensor domain (PAS domain)"/>
    <property type="match status" value="1"/>
</dbReference>
<dbReference type="Gene3D" id="1.10.10.60">
    <property type="entry name" value="Homeodomain-like"/>
    <property type="match status" value="1"/>
</dbReference>
<feature type="domain" description="Sigma-54 factor interaction" evidence="5">
    <location>
        <begin position="141"/>
        <end position="342"/>
    </location>
</feature>
<evidence type="ECO:0000313" key="8">
    <source>
        <dbReference type="Proteomes" id="UP000315753"/>
    </source>
</evidence>